<sequence length="766" mass="87564">MELSTRFASPPDYQYPALDASKREFRLIRLLTPKPSLIPGYQGTLRVEIIETTTRVESGETCSYNTLSYAWGNVSNRPQRTVLVEDRGKTYKLAIYRPLEVALLHLVATSVLDLPLFVDQICINQGDTIEKAHQVALMKDIYKNCERGIIWLGAASRNSDTWYNYVRERCHDGNGVLCGIINHRLASCMNVFDAVMDLSMEVSDQEREDRDAILDMIRLHGDDFPLAGYEDILDRRWFQRLWTIQEGCLPRQLLLACGMQSLCFDCFKAGMFFYSLYNAHWNKNHSGLKSRQELKRRVMLLRNANAFGRVMQERRAIHGSNDQKSLYDIVLRYNVNDLEPKIGASMGEDRIFALLGLAADDDEFRKGVCVQYGGTMRTYRDIAHLMLKQDVDTLLFNQFPKNLAGLPSWVPDWSMNLVTPLGYSKLTEPEFTAGGEKQTADLSLDEQNGLAIKGTLLDKVVFVGERTYSVSRESFTHPQIDYLDATLFFNEISGVVRDAASVYNGHSALPLDQEARALQFLRVCDSGLSYWSLAREFGHSEAKERLETCFYVVNFVGESAIKSEESLAAWSITRIYHTIGVVPWYFQAGSEMETLRYWARGPIAMGKLLYEGVQDFLWEMLMLCASSAMLQGISWYIDFRRRFRKIDYKAHKDLTKGPKMPEEWATKLEQYAAERHLFRRHLVRNAGRRVYRTERGYVGMGPPKIECGDMVAVFHGGTMAHILRPSKDDRGHDEDTAWEYIGETYCDGIMHGEALESGVTHRVLLV</sequence>
<evidence type="ECO:0000313" key="3">
    <source>
        <dbReference type="Proteomes" id="UP000030151"/>
    </source>
</evidence>
<dbReference type="PANTHER" id="PTHR24148:SF64">
    <property type="entry name" value="HETEROKARYON INCOMPATIBILITY DOMAIN-CONTAINING PROTEIN"/>
    <property type="match status" value="1"/>
</dbReference>
<protein>
    <submittedName>
        <fullName evidence="2">Heterokaryon incompatibility protein</fullName>
    </submittedName>
</protein>
<dbReference type="InterPro" id="IPR052895">
    <property type="entry name" value="HetReg/Transcr_Mod"/>
</dbReference>
<feature type="domain" description="Heterokaryon incompatibility" evidence="1">
    <location>
        <begin position="64"/>
        <end position="246"/>
    </location>
</feature>
<dbReference type="EMBL" id="JELW01000066">
    <property type="protein sequence ID" value="EXU95759.1"/>
    <property type="molecule type" value="Genomic_DNA"/>
</dbReference>
<evidence type="ECO:0000313" key="2">
    <source>
        <dbReference type="EMBL" id="EXU95759.1"/>
    </source>
</evidence>
<dbReference type="PANTHER" id="PTHR24148">
    <property type="entry name" value="ANKYRIN REPEAT DOMAIN-CONTAINING PROTEIN 39 HOMOLOG-RELATED"/>
    <property type="match status" value="1"/>
</dbReference>
<dbReference type="HOGENOM" id="CLU_004184_7_2_1"/>
<dbReference type="Proteomes" id="UP000030151">
    <property type="component" value="Unassembled WGS sequence"/>
</dbReference>
<dbReference type="Pfam" id="PF26639">
    <property type="entry name" value="Het-6_barrel"/>
    <property type="match status" value="1"/>
</dbReference>
<gene>
    <name evidence="2" type="ORF">X797_011158</name>
</gene>
<dbReference type="eggNOG" id="ENOG502SKG7">
    <property type="taxonomic scope" value="Eukaryota"/>
</dbReference>
<proteinExistence type="predicted"/>
<reference evidence="2 3" key="1">
    <citation type="submission" date="2014-02" db="EMBL/GenBank/DDBJ databases">
        <title>The genome sequence of the entomopathogenic fungus Metarhizium robertsii ARSEF 2575.</title>
        <authorList>
            <person name="Giuliano Garisto Donzelli B."/>
            <person name="Roe B.A."/>
            <person name="Macmil S.L."/>
            <person name="Krasnoff S.B."/>
            <person name="Gibson D.M."/>
        </authorList>
    </citation>
    <scope>NUCLEOTIDE SEQUENCE [LARGE SCALE GENOMIC DNA]</scope>
    <source>
        <strain evidence="2 3">ARSEF 2575</strain>
    </source>
</reference>
<name>A0A014P325_9HYPO</name>
<comment type="caution">
    <text evidence="2">The sequence shown here is derived from an EMBL/GenBank/DDBJ whole genome shotgun (WGS) entry which is preliminary data.</text>
</comment>
<organism evidence="2 3">
    <name type="scientific">Metarhizium robertsii</name>
    <dbReference type="NCBI Taxonomy" id="568076"/>
    <lineage>
        <taxon>Eukaryota</taxon>
        <taxon>Fungi</taxon>
        <taxon>Dikarya</taxon>
        <taxon>Ascomycota</taxon>
        <taxon>Pezizomycotina</taxon>
        <taxon>Sordariomycetes</taxon>
        <taxon>Hypocreomycetidae</taxon>
        <taxon>Hypocreales</taxon>
        <taxon>Clavicipitaceae</taxon>
        <taxon>Metarhizium</taxon>
    </lineage>
</organism>
<dbReference type="Pfam" id="PF06985">
    <property type="entry name" value="HET"/>
    <property type="match status" value="1"/>
</dbReference>
<dbReference type="AlphaFoldDB" id="A0A014P325"/>
<evidence type="ECO:0000259" key="1">
    <source>
        <dbReference type="Pfam" id="PF06985"/>
    </source>
</evidence>
<dbReference type="InterPro" id="IPR010730">
    <property type="entry name" value="HET"/>
</dbReference>
<accession>A0A014P325</accession>
<dbReference type="OrthoDB" id="4587016at2759"/>